<dbReference type="Proteomes" id="UP000052967">
    <property type="component" value="Unassembled WGS sequence"/>
</dbReference>
<keyword evidence="2" id="KW-1185">Reference proteome</keyword>
<evidence type="ECO:0000313" key="1">
    <source>
        <dbReference type="EMBL" id="KFQ22322.1"/>
    </source>
</evidence>
<name>A0A091Q9X8_MERNU</name>
<evidence type="ECO:0000313" key="2">
    <source>
        <dbReference type="Proteomes" id="UP000052967"/>
    </source>
</evidence>
<feature type="non-terminal residue" evidence="1">
    <location>
        <position position="58"/>
    </location>
</feature>
<sequence>AAIDFLLLMQGHECEDFEGICCMNLSNHSESIHRSIRLLKDGITKLQVSDGWEWLNNL</sequence>
<dbReference type="Gene3D" id="1.10.287.210">
    <property type="match status" value="1"/>
</dbReference>
<gene>
    <name evidence="1" type="ORF">N331_01309</name>
</gene>
<proteinExistence type="predicted"/>
<organism evidence="1 2">
    <name type="scientific">Merops nubicus</name>
    <name type="common">Northern carmine bee-eater</name>
    <dbReference type="NCBI Taxonomy" id="57421"/>
    <lineage>
        <taxon>Eukaryota</taxon>
        <taxon>Metazoa</taxon>
        <taxon>Chordata</taxon>
        <taxon>Craniata</taxon>
        <taxon>Vertebrata</taxon>
        <taxon>Euteleostomi</taxon>
        <taxon>Archelosauria</taxon>
        <taxon>Archosauria</taxon>
        <taxon>Dinosauria</taxon>
        <taxon>Saurischia</taxon>
        <taxon>Theropoda</taxon>
        <taxon>Coelurosauria</taxon>
        <taxon>Aves</taxon>
        <taxon>Neognathae</taxon>
        <taxon>Neoaves</taxon>
        <taxon>Telluraves</taxon>
        <taxon>Coraciimorphae</taxon>
        <taxon>Coraciiformes</taxon>
        <taxon>Meropidae</taxon>
        <taxon>Merops</taxon>
    </lineage>
</organism>
<dbReference type="EMBL" id="KK692531">
    <property type="protein sequence ID" value="KFQ22322.1"/>
    <property type="molecule type" value="Genomic_DNA"/>
</dbReference>
<protein>
    <submittedName>
        <fullName evidence="1">Uncharacterized protein</fullName>
    </submittedName>
</protein>
<accession>A0A091Q9X8</accession>
<dbReference type="SUPFAM" id="SSF58069">
    <property type="entry name" value="Virus ectodomain"/>
    <property type="match status" value="1"/>
</dbReference>
<feature type="non-terminal residue" evidence="1">
    <location>
        <position position="1"/>
    </location>
</feature>
<reference evidence="1 2" key="1">
    <citation type="submission" date="2014-04" db="EMBL/GenBank/DDBJ databases">
        <title>Genome evolution of avian class.</title>
        <authorList>
            <person name="Zhang G."/>
            <person name="Li C."/>
        </authorList>
    </citation>
    <scope>NUCLEOTIDE SEQUENCE [LARGE SCALE GENOMIC DNA]</scope>
    <source>
        <strain evidence="1">BGI_N331</strain>
    </source>
</reference>
<dbReference type="AlphaFoldDB" id="A0A091Q9X8"/>